<dbReference type="GO" id="GO:0005125">
    <property type="term" value="F:cytokine activity"/>
    <property type="evidence" value="ECO:0007669"/>
    <property type="project" value="InterPro"/>
</dbReference>
<comment type="similarity">
    <text evidence="2">Belongs to the IL-1 family.</text>
</comment>
<evidence type="ECO:0000313" key="5">
    <source>
        <dbReference type="Proteomes" id="UP000694545"/>
    </source>
</evidence>
<proteinExistence type="inferred from homology"/>
<dbReference type="OMA" id="RQFYKFE"/>
<dbReference type="GO" id="GO:0010628">
    <property type="term" value="P:positive regulation of gene expression"/>
    <property type="evidence" value="ECO:0007669"/>
    <property type="project" value="TreeGrafter"/>
</dbReference>
<dbReference type="GO" id="GO:0019221">
    <property type="term" value="P:cytokine-mediated signaling pathway"/>
    <property type="evidence" value="ECO:0007669"/>
    <property type="project" value="TreeGrafter"/>
</dbReference>
<dbReference type="PANTHER" id="PTHR10078:SF35">
    <property type="entry name" value="INTERLEUKIN-18"/>
    <property type="match status" value="1"/>
</dbReference>
<comment type="subcellular location">
    <subcellularLocation>
        <location evidence="1">Secreted</location>
    </subcellularLocation>
</comment>
<dbReference type="Pfam" id="PF00340">
    <property type="entry name" value="IL1"/>
    <property type="match status" value="1"/>
</dbReference>
<dbReference type="GO" id="GO:0071222">
    <property type="term" value="P:cellular response to lipopolysaccharide"/>
    <property type="evidence" value="ECO:0007669"/>
    <property type="project" value="TreeGrafter"/>
</dbReference>
<sequence>MTDDKVCMIPARFENGQIFFWEGNKDLESDSWRKSGKCEKTQILRNKQNLVLIAKPDDDDKAIFESMTIEEMSSYPGIKFDIHSYQDTKPKGLPVAFTIQWHQKTYYMCVEKRGGNLNVQFKEGDVPNNIEGTTSNVIFIKTPFSEGDEQYYMFETALEQGYFLAFEKDKGRLIVKRREAVDQVDESIKLHHSPFPEHMHLDTSDQF</sequence>
<reference evidence="4" key="1">
    <citation type="submission" date="2025-08" db="UniProtKB">
        <authorList>
            <consortium name="Ensembl"/>
        </authorList>
    </citation>
    <scope>IDENTIFICATION</scope>
</reference>
<evidence type="ECO:0000256" key="3">
    <source>
        <dbReference type="ARBA" id="ARBA00022525"/>
    </source>
</evidence>
<dbReference type="InterPro" id="IPR000975">
    <property type="entry name" value="IL-1_fam"/>
</dbReference>
<dbReference type="AlphaFoldDB" id="A0A8D2LM25"/>
<keyword evidence="5" id="KW-1185">Reference proteome</keyword>
<evidence type="ECO:0000313" key="4">
    <source>
        <dbReference type="Ensembl" id="ENSVKKP00000024558.1"/>
    </source>
</evidence>
<reference evidence="4" key="2">
    <citation type="submission" date="2025-09" db="UniProtKB">
        <authorList>
            <consortium name="Ensembl"/>
        </authorList>
    </citation>
    <scope>IDENTIFICATION</scope>
</reference>
<dbReference type="CDD" id="cd23298">
    <property type="entry name" value="beta-trefoil_IL18"/>
    <property type="match status" value="1"/>
</dbReference>
<dbReference type="InterPro" id="IPR008996">
    <property type="entry name" value="IL1/FGF"/>
</dbReference>
<dbReference type="PANTHER" id="PTHR10078">
    <property type="entry name" value="INTERLEUKIN-1 FAMILY MEMBER"/>
    <property type="match status" value="1"/>
</dbReference>
<name>A0A8D2LM25_VARKO</name>
<protein>
    <submittedName>
        <fullName evidence="4">Interleukin 18</fullName>
    </submittedName>
</protein>
<evidence type="ECO:0000256" key="1">
    <source>
        <dbReference type="ARBA" id="ARBA00004613"/>
    </source>
</evidence>
<dbReference type="Gene3D" id="2.80.10.50">
    <property type="match status" value="1"/>
</dbReference>
<dbReference type="GO" id="GO:0005615">
    <property type="term" value="C:extracellular space"/>
    <property type="evidence" value="ECO:0007669"/>
    <property type="project" value="InterPro"/>
</dbReference>
<evidence type="ECO:0000256" key="2">
    <source>
        <dbReference type="ARBA" id="ARBA00010448"/>
    </source>
</evidence>
<keyword evidence="3" id="KW-0964">Secreted</keyword>
<organism evidence="4 5">
    <name type="scientific">Varanus komodoensis</name>
    <name type="common">Komodo dragon</name>
    <dbReference type="NCBI Taxonomy" id="61221"/>
    <lineage>
        <taxon>Eukaryota</taxon>
        <taxon>Metazoa</taxon>
        <taxon>Chordata</taxon>
        <taxon>Craniata</taxon>
        <taxon>Vertebrata</taxon>
        <taxon>Euteleostomi</taxon>
        <taxon>Lepidosauria</taxon>
        <taxon>Squamata</taxon>
        <taxon>Bifurcata</taxon>
        <taxon>Unidentata</taxon>
        <taxon>Episquamata</taxon>
        <taxon>Toxicofera</taxon>
        <taxon>Anguimorpha</taxon>
        <taxon>Paleoanguimorpha</taxon>
        <taxon>Varanoidea</taxon>
        <taxon>Varanidae</taxon>
        <taxon>Varanus</taxon>
    </lineage>
</organism>
<dbReference type="Proteomes" id="UP000694545">
    <property type="component" value="Unplaced"/>
</dbReference>
<dbReference type="GO" id="GO:0006954">
    <property type="term" value="P:inflammatory response"/>
    <property type="evidence" value="ECO:0007669"/>
    <property type="project" value="InterPro"/>
</dbReference>
<dbReference type="SUPFAM" id="SSF50353">
    <property type="entry name" value="Cytokine"/>
    <property type="match status" value="1"/>
</dbReference>
<dbReference type="Ensembl" id="ENSVKKT00000025154.1">
    <property type="protein sequence ID" value="ENSVKKP00000024558.1"/>
    <property type="gene ID" value="ENSVKKG00000016175.1"/>
</dbReference>
<dbReference type="GO" id="GO:0006955">
    <property type="term" value="P:immune response"/>
    <property type="evidence" value="ECO:0007669"/>
    <property type="project" value="InterPro"/>
</dbReference>
<accession>A0A8D2LM25</accession>